<keyword evidence="1" id="KW-0010">Activator</keyword>
<dbReference type="InterPro" id="IPR014710">
    <property type="entry name" value="RmlC-like_jellyroll"/>
</dbReference>
<reference evidence="3 8" key="3">
    <citation type="submission" date="2022-05" db="EMBL/GenBank/DDBJ databases">
        <title>Genome Sequencing of Bee-Associated Microbes.</title>
        <authorList>
            <person name="Dunlap C."/>
        </authorList>
    </citation>
    <scope>NUCLEOTIDE SEQUENCE [LARGE SCALE GENOMIC DNA]</scope>
    <source>
        <strain evidence="3 8">NRRL B-14613</strain>
    </source>
</reference>
<dbReference type="Gene3D" id="2.60.120.10">
    <property type="entry name" value="Jelly Rolls"/>
    <property type="match status" value="1"/>
</dbReference>
<evidence type="ECO:0000313" key="6">
    <source>
        <dbReference type="Proteomes" id="UP000266177"/>
    </source>
</evidence>
<dbReference type="OrthoDB" id="2903186at2"/>
<dbReference type="SUPFAM" id="SSF51206">
    <property type="entry name" value="cAMP-binding domain-like"/>
    <property type="match status" value="1"/>
</dbReference>
<dbReference type="EMBL" id="JAMDMM010000059">
    <property type="protein sequence ID" value="MCY9610561.1"/>
    <property type="molecule type" value="Genomic_DNA"/>
</dbReference>
<dbReference type="Proteomes" id="UP000315377">
    <property type="component" value="Chromosome"/>
</dbReference>
<reference evidence="5 6" key="1">
    <citation type="submission" date="2018-09" db="EMBL/GenBank/DDBJ databases">
        <title>Paenibacillus SK2017-BO5.</title>
        <authorList>
            <person name="Piskunova J.V."/>
            <person name="Dubiley S.A."/>
            <person name="Severinov K.V."/>
        </authorList>
    </citation>
    <scope>NUCLEOTIDE SEQUENCE [LARGE SCALE GENOMIC DNA]</scope>
    <source>
        <strain evidence="5 6">BO5</strain>
    </source>
</reference>
<dbReference type="PANTHER" id="PTHR24567:SF74">
    <property type="entry name" value="HTH-TYPE TRANSCRIPTIONAL REGULATOR ARCR"/>
    <property type="match status" value="1"/>
</dbReference>
<evidence type="ECO:0000256" key="1">
    <source>
        <dbReference type="ARBA" id="ARBA00023159"/>
    </source>
</evidence>
<accession>A0A378ZD55</accession>
<keyword evidence="8" id="KW-1185">Reference proteome</keyword>
<dbReference type="RefSeq" id="WP_087442961.1">
    <property type="nucleotide sequence ID" value="NZ_CABMNB010000029.1"/>
</dbReference>
<evidence type="ECO:0000313" key="8">
    <source>
        <dbReference type="Proteomes" id="UP001209276"/>
    </source>
</evidence>
<dbReference type="PROSITE" id="PS50042">
    <property type="entry name" value="CNMP_BINDING_3"/>
    <property type="match status" value="1"/>
</dbReference>
<gene>
    <name evidence="5" type="ORF">DQX05_03430</name>
    <name evidence="4" type="ORF">FLT43_26885</name>
    <name evidence="3" type="ORF">M5W83_25770</name>
</gene>
<dbReference type="CDD" id="cd00038">
    <property type="entry name" value="CAP_ED"/>
    <property type="match status" value="1"/>
</dbReference>
<dbReference type="InterPro" id="IPR036390">
    <property type="entry name" value="WH_DNA-bd_sf"/>
</dbReference>
<evidence type="ECO:0000313" key="3">
    <source>
        <dbReference type="EMBL" id="MCY9610561.1"/>
    </source>
</evidence>
<dbReference type="GO" id="GO:0003700">
    <property type="term" value="F:DNA-binding transcription factor activity"/>
    <property type="evidence" value="ECO:0007669"/>
    <property type="project" value="TreeGrafter"/>
</dbReference>
<protein>
    <submittedName>
        <fullName evidence="5">Crp/Fnr family transcriptional regulator</fullName>
    </submittedName>
</protein>
<proteinExistence type="predicted"/>
<evidence type="ECO:0000313" key="7">
    <source>
        <dbReference type="Proteomes" id="UP000315377"/>
    </source>
</evidence>
<evidence type="ECO:0000259" key="2">
    <source>
        <dbReference type="PROSITE" id="PS50042"/>
    </source>
</evidence>
<dbReference type="InterPro" id="IPR018490">
    <property type="entry name" value="cNMP-bd_dom_sf"/>
</dbReference>
<name>A0A378ZD55_PANTH</name>
<evidence type="ECO:0000313" key="4">
    <source>
        <dbReference type="EMBL" id="QDM46675.1"/>
    </source>
</evidence>
<dbReference type="Proteomes" id="UP001209276">
    <property type="component" value="Unassembled WGS sequence"/>
</dbReference>
<dbReference type="EMBL" id="CP041405">
    <property type="protein sequence ID" value="QDM46675.1"/>
    <property type="molecule type" value="Genomic_DNA"/>
</dbReference>
<dbReference type="EMBL" id="QYZD01000002">
    <property type="protein sequence ID" value="RJG25963.1"/>
    <property type="molecule type" value="Genomic_DNA"/>
</dbReference>
<dbReference type="InterPro" id="IPR050397">
    <property type="entry name" value="Env_Response_Regulators"/>
</dbReference>
<feature type="domain" description="Cyclic nucleotide-binding" evidence="2">
    <location>
        <begin position="1"/>
        <end position="76"/>
    </location>
</feature>
<evidence type="ECO:0000313" key="5">
    <source>
        <dbReference type="EMBL" id="RJG25963.1"/>
    </source>
</evidence>
<dbReference type="GO" id="GO:0005829">
    <property type="term" value="C:cytosol"/>
    <property type="evidence" value="ECO:0007669"/>
    <property type="project" value="TreeGrafter"/>
</dbReference>
<dbReference type="PANTHER" id="PTHR24567">
    <property type="entry name" value="CRP FAMILY TRANSCRIPTIONAL REGULATORY PROTEIN"/>
    <property type="match status" value="1"/>
</dbReference>
<dbReference type="InterPro" id="IPR000595">
    <property type="entry name" value="cNMP-bd_dom"/>
</dbReference>
<reference evidence="4 7" key="2">
    <citation type="submission" date="2019-07" db="EMBL/GenBank/DDBJ databases">
        <title>Paenibacillus thiaminolyticus NRRL B-4156.</title>
        <authorList>
            <person name="Hehnly C."/>
            <person name="Zhang L."/>
        </authorList>
    </citation>
    <scope>NUCLEOTIDE SEQUENCE [LARGE SCALE GENOMIC DNA]</scope>
    <source>
        <strain evidence="4 7">NRRL B-4156</strain>
    </source>
</reference>
<dbReference type="SUPFAM" id="SSF46785">
    <property type="entry name" value="Winged helix' DNA-binding domain"/>
    <property type="match status" value="1"/>
</dbReference>
<sequence length="174" mass="19912">MKITLHRGEILFRQGDPGTYLYRIVSGLFKVTRLHENGNIVLFNILYPGEMVPHHSLISPKDCHGTATAMVTGTVERIEAEAWYEELRNDSGKALEVAKLLQEKLRFMQQRLDHLTIGSPAERLALLTRWLDSMTNKTPLTDMLTQEEIGQLIGVRRETVNRLLRQGDNSMTKR</sequence>
<dbReference type="Pfam" id="PF00027">
    <property type="entry name" value="cNMP_binding"/>
    <property type="match status" value="1"/>
</dbReference>
<dbReference type="Proteomes" id="UP000266177">
    <property type="component" value="Unassembled WGS sequence"/>
</dbReference>
<dbReference type="SMART" id="SM00100">
    <property type="entry name" value="cNMP"/>
    <property type="match status" value="1"/>
</dbReference>
<organism evidence="5 6">
    <name type="scientific">Paenibacillus thiaminolyticus</name>
    <name type="common">Bacillus thiaminolyticus</name>
    <dbReference type="NCBI Taxonomy" id="49283"/>
    <lineage>
        <taxon>Bacteria</taxon>
        <taxon>Bacillati</taxon>
        <taxon>Bacillota</taxon>
        <taxon>Bacilli</taxon>
        <taxon>Bacillales</taxon>
        <taxon>Paenibacillaceae</taxon>
        <taxon>Paenibacillus</taxon>
    </lineage>
</organism>
<dbReference type="AlphaFoldDB" id="A0A378ZD55"/>
<dbReference type="GeneID" id="76999588"/>